<protein>
    <submittedName>
        <fullName evidence="12">Interacts with SUPT6H, CTD assembly factor 1</fullName>
    </submittedName>
</protein>
<dbReference type="FunFam" id="1.20.930.10:FF:000001">
    <property type="entry name" value="IWS1, SUPT6H interacting protein"/>
    <property type="match status" value="1"/>
</dbReference>
<dbReference type="Proteomes" id="UP000261560">
    <property type="component" value="Unplaced"/>
</dbReference>
<evidence type="ECO:0000256" key="10">
    <source>
        <dbReference type="SAM" id="MobiDB-lite"/>
    </source>
</evidence>
<evidence type="ECO:0000256" key="8">
    <source>
        <dbReference type="ARBA" id="ARBA00037992"/>
    </source>
</evidence>
<evidence type="ECO:0000259" key="11">
    <source>
        <dbReference type="PROSITE" id="PS51319"/>
    </source>
</evidence>
<evidence type="ECO:0000256" key="7">
    <source>
        <dbReference type="ARBA" id="ARBA00023242"/>
    </source>
</evidence>
<dbReference type="GO" id="GO:0006397">
    <property type="term" value="P:mRNA processing"/>
    <property type="evidence" value="ECO:0007669"/>
    <property type="project" value="UniProtKB-KW"/>
</dbReference>
<dbReference type="InterPro" id="IPR035441">
    <property type="entry name" value="TFIIS/LEDGF_dom_sf"/>
</dbReference>
<feature type="compositionally biased region" description="Basic and acidic residues" evidence="10">
    <location>
        <begin position="357"/>
        <end position="368"/>
    </location>
</feature>
<dbReference type="PANTHER" id="PTHR46010:SF1">
    <property type="entry name" value="PROTEIN IWS1 HOMOLOG"/>
    <property type="match status" value="1"/>
</dbReference>
<dbReference type="OrthoDB" id="21124at2759"/>
<proteinExistence type="inferred from homology"/>
<dbReference type="GO" id="GO:0005634">
    <property type="term" value="C:nucleus"/>
    <property type="evidence" value="ECO:0007669"/>
    <property type="project" value="UniProtKB-SubCell"/>
</dbReference>
<sequence>MDRDEDDFVSGSRSDDGGGTPVQDEHPLSDGEEETRSPSRQSEDEGTNDEDPPPATERGGASGSDSDSEAPGSPNNENKSDSDGEAPPPADSDDDSPVKRRSSGSEDEESPQKRRLSGSDNEDHSSPVKRRGSSSDLEEGAESPKPAPNSDSEDEDAKAPALPNSDSDAETASRRKSAQIDSEEEEKQEEGRGGGKWTGVMESDSEEEGEGGRQRSAAAGSDEEEEKRRDDSEEEKPAKRKKAVLSDSEDEEEEKADKPAPKRSRAVSDEENSDSDDSVGPDRSLAAKLKELGSDSSSEDEREGAGPGKQQDKEKALFGSDSESGDEEEKMIADIFGESGDEEEEEFTGFNQEDLDADKKESKERPQVEESDSDEGVERGGQDTSFMSDFDVMLAKRKAMNSRRRRHRDGGTFISDADDVVSAMITKMNEAAEEDRTLNKQKKPALKKLTLLPQVVMHLKKQDLKETFIDSGVMSAITEWISPLPDKSLPALRIREELLRILQELPSVSQETLKHSKIGRAVMFLYKHPKESRPNKDLALKLINEWSRPIFGLTSNYKGMTREERQQRDLDQQMPQRRRLSSGGQTPRRDLEKQLTGEEKALRPGDPGFCARARVPMPSNKDYVVRPKWNVEGESSRGPVKKGMSRVDKQMRRFADIRRLTKPGHAVKISVEGNRMPL</sequence>
<dbReference type="GeneID" id="112149687"/>
<comment type="subcellular location">
    <subcellularLocation>
        <location evidence="9">Nucleus</location>
    </subcellularLocation>
</comment>
<organism evidence="12 13">
    <name type="scientific">Oryzias melastigma</name>
    <name type="common">Marine medaka</name>
    <dbReference type="NCBI Taxonomy" id="30732"/>
    <lineage>
        <taxon>Eukaryota</taxon>
        <taxon>Metazoa</taxon>
        <taxon>Chordata</taxon>
        <taxon>Craniata</taxon>
        <taxon>Vertebrata</taxon>
        <taxon>Euteleostomi</taxon>
        <taxon>Actinopterygii</taxon>
        <taxon>Neopterygii</taxon>
        <taxon>Teleostei</taxon>
        <taxon>Neoteleostei</taxon>
        <taxon>Acanthomorphata</taxon>
        <taxon>Ovalentaria</taxon>
        <taxon>Atherinomorphae</taxon>
        <taxon>Beloniformes</taxon>
        <taxon>Adrianichthyidae</taxon>
        <taxon>Oryziinae</taxon>
        <taxon>Oryzias</taxon>
    </lineage>
</organism>
<dbReference type="Pfam" id="PF08711">
    <property type="entry name" value="Med26"/>
    <property type="match status" value="1"/>
</dbReference>
<keyword evidence="3" id="KW-0509">mRNA transport</keyword>
<feature type="compositionally biased region" description="Basic and acidic residues" evidence="10">
    <location>
        <begin position="560"/>
        <end position="571"/>
    </location>
</feature>
<name>A0A3B3CJB1_ORYME</name>
<dbReference type="PROSITE" id="PS51319">
    <property type="entry name" value="TFIIS_N"/>
    <property type="match status" value="1"/>
</dbReference>
<evidence type="ECO:0000256" key="2">
    <source>
        <dbReference type="ARBA" id="ARBA00022664"/>
    </source>
</evidence>
<evidence type="ECO:0000256" key="1">
    <source>
        <dbReference type="ARBA" id="ARBA00022448"/>
    </source>
</evidence>
<feature type="compositionally biased region" description="Acidic residues" evidence="10">
    <location>
        <begin position="269"/>
        <end position="279"/>
    </location>
</feature>
<dbReference type="RefSeq" id="XP_024133314.1">
    <property type="nucleotide sequence ID" value="XM_024277546.2"/>
</dbReference>
<feature type="compositionally biased region" description="Basic and acidic residues" evidence="10">
    <location>
        <begin position="587"/>
        <end position="603"/>
    </location>
</feature>
<dbReference type="GO" id="GO:0008380">
    <property type="term" value="P:RNA splicing"/>
    <property type="evidence" value="ECO:0007669"/>
    <property type="project" value="UniProtKB-KW"/>
</dbReference>
<feature type="domain" description="TFIIS N-terminal" evidence="11">
    <location>
        <begin position="475"/>
        <end position="553"/>
    </location>
</feature>
<feature type="region of interest" description="Disordered" evidence="10">
    <location>
        <begin position="557"/>
        <end position="615"/>
    </location>
</feature>
<evidence type="ECO:0000256" key="4">
    <source>
        <dbReference type="ARBA" id="ARBA00023015"/>
    </source>
</evidence>
<dbReference type="AlphaFoldDB" id="A0A3B3CJB1"/>
<keyword evidence="2" id="KW-0507">mRNA processing</keyword>
<dbReference type="InterPro" id="IPR017923">
    <property type="entry name" value="TFIIS_N"/>
</dbReference>
<dbReference type="KEGG" id="oml:112149687"/>
<evidence type="ECO:0000256" key="3">
    <source>
        <dbReference type="ARBA" id="ARBA00022816"/>
    </source>
</evidence>
<keyword evidence="13" id="KW-1185">Reference proteome</keyword>
<evidence type="ECO:0000256" key="5">
    <source>
        <dbReference type="ARBA" id="ARBA00023163"/>
    </source>
</evidence>
<keyword evidence="6" id="KW-0508">mRNA splicing</keyword>
<keyword evidence="5" id="KW-0804">Transcription</keyword>
<dbReference type="OMA" id="HTHKDET"/>
<dbReference type="InterPro" id="IPR051037">
    <property type="entry name" value="RNAPII_TF_IWS1"/>
</dbReference>
<dbReference type="Gene3D" id="1.20.930.10">
    <property type="entry name" value="Conserved domain common to transcription factors TFIIS, elongin A, CRSP70"/>
    <property type="match status" value="1"/>
</dbReference>
<keyword evidence="7 9" id="KW-0539">Nucleus</keyword>
<comment type="similarity">
    <text evidence="8">Belongs to the IWS1 family.</text>
</comment>
<dbReference type="GO" id="GO:0016973">
    <property type="term" value="P:poly(A)+ mRNA export from nucleus"/>
    <property type="evidence" value="ECO:0007669"/>
    <property type="project" value="TreeGrafter"/>
</dbReference>
<feature type="compositionally biased region" description="Low complexity" evidence="10">
    <location>
        <begin position="63"/>
        <end position="74"/>
    </location>
</feature>
<feature type="compositionally biased region" description="Basic and acidic residues" evidence="10">
    <location>
        <begin position="226"/>
        <end position="237"/>
    </location>
</feature>
<evidence type="ECO:0000313" key="12">
    <source>
        <dbReference type="Ensembl" id="ENSOMEP00000017430.1"/>
    </source>
</evidence>
<reference evidence="12" key="1">
    <citation type="submission" date="2025-08" db="UniProtKB">
        <authorList>
            <consortium name="Ensembl"/>
        </authorList>
    </citation>
    <scope>IDENTIFICATION</scope>
</reference>
<keyword evidence="1" id="KW-0813">Transport</keyword>
<dbReference type="PANTHER" id="PTHR46010">
    <property type="entry name" value="PROTEIN IWS1 HOMOLOG"/>
    <property type="match status" value="1"/>
</dbReference>
<reference evidence="12" key="2">
    <citation type="submission" date="2025-09" db="UniProtKB">
        <authorList>
            <consortium name="Ensembl"/>
        </authorList>
    </citation>
    <scope>IDENTIFICATION</scope>
</reference>
<feature type="region of interest" description="Disordered" evidence="10">
    <location>
        <begin position="1"/>
        <end position="385"/>
    </location>
</feature>
<keyword evidence="4" id="KW-0805">Transcription regulation</keyword>
<dbReference type="Ensembl" id="ENSOMET00000026163.1">
    <property type="protein sequence ID" value="ENSOMEP00000017430.1"/>
    <property type="gene ID" value="ENSOMEG00000019102.1"/>
</dbReference>
<evidence type="ECO:0000256" key="9">
    <source>
        <dbReference type="PROSITE-ProRule" id="PRU00649"/>
    </source>
</evidence>
<dbReference type="PaxDb" id="30732-ENSOMEP00000017430"/>
<evidence type="ECO:0000313" key="13">
    <source>
        <dbReference type="Proteomes" id="UP000261560"/>
    </source>
</evidence>
<feature type="compositionally biased region" description="Basic and acidic residues" evidence="10">
    <location>
        <begin position="23"/>
        <end position="43"/>
    </location>
</feature>
<dbReference type="STRING" id="30732.ENSOMEP00000017430"/>
<dbReference type="GeneTree" id="ENSGT00720000108834"/>
<evidence type="ECO:0000256" key="6">
    <source>
        <dbReference type="ARBA" id="ARBA00023187"/>
    </source>
</evidence>
<accession>A0A3B3CJB1</accession>